<dbReference type="HOGENOM" id="CLU_2065760_0_0_1"/>
<organism evidence="1 2">
    <name type="scientific">Vitis vinifera</name>
    <name type="common">Grape</name>
    <dbReference type="NCBI Taxonomy" id="29760"/>
    <lineage>
        <taxon>Eukaryota</taxon>
        <taxon>Viridiplantae</taxon>
        <taxon>Streptophyta</taxon>
        <taxon>Embryophyta</taxon>
        <taxon>Tracheophyta</taxon>
        <taxon>Spermatophyta</taxon>
        <taxon>Magnoliopsida</taxon>
        <taxon>eudicotyledons</taxon>
        <taxon>Gunneridae</taxon>
        <taxon>Pentapetalae</taxon>
        <taxon>rosids</taxon>
        <taxon>Vitales</taxon>
        <taxon>Vitaceae</taxon>
        <taxon>Viteae</taxon>
        <taxon>Vitis</taxon>
    </lineage>
</organism>
<evidence type="ECO:0000313" key="2">
    <source>
        <dbReference type="Proteomes" id="UP000009183"/>
    </source>
</evidence>
<dbReference type="AlphaFoldDB" id="D7TXG4"/>
<dbReference type="InParanoid" id="D7TXG4"/>
<proteinExistence type="predicted"/>
<sequence>MSTRAMLVRGAVLAPVRWSKKVSNSAVCRLCFLLQAPLEAPFAAPFQERFRCHVRCTPKAPIQVLHQALFKAGFSHHSRRRPWKRHSGAIHSSWRAPLRLFLPLDVVLVWCSRCRCRNL</sequence>
<accession>D7TXG4</accession>
<evidence type="ECO:0000313" key="1">
    <source>
        <dbReference type="EMBL" id="CBI35157.3"/>
    </source>
</evidence>
<gene>
    <name evidence="1" type="ordered locus">VIT_14s0081g00750</name>
</gene>
<dbReference type="EMBL" id="FN596256">
    <property type="protein sequence ID" value="CBI35157.3"/>
    <property type="molecule type" value="Genomic_DNA"/>
</dbReference>
<protein>
    <submittedName>
        <fullName evidence="1">Uncharacterized protein</fullName>
    </submittedName>
</protein>
<dbReference type="PaxDb" id="29760-VIT_14s0081g00750.t01"/>
<keyword evidence="2" id="KW-1185">Reference proteome</keyword>
<name>D7TXG4_VITVI</name>
<reference evidence="2" key="1">
    <citation type="journal article" date="2007" name="Nature">
        <title>The grapevine genome sequence suggests ancestral hexaploidization in major angiosperm phyla.</title>
        <authorList>
            <consortium name="The French-Italian Public Consortium for Grapevine Genome Characterization."/>
            <person name="Jaillon O."/>
            <person name="Aury J.-M."/>
            <person name="Noel B."/>
            <person name="Policriti A."/>
            <person name="Clepet C."/>
            <person name="Casagrande A."/>
            <person name="Choisne N."/>
            <person name="Aubourg S."/>
            <person name="Vitulo N."/>
            <person name="Jubin C."/>
            <person name="Vezzi A."/>
            <person name="Legeai F."/>
            <person name="Hugueney P."/>
            <person name="Dasilva C."/>
            <person name="Horner D."/>
            <person name="Mica E."/>
            <person name="Jublot D."/>
            <person name="Poulain J."/>
            <person name="Bruyere C."/>
            <person name="Billault A."/>
            <person name="Segurens B."/>
            <person name="Gouyvenoux M."/>
            <person name="Ugarte E."/>
            <person name="Cattonaro F."/>
            <person name="Anthouard V."/>
            <person name="Vico V."/>
            <person name="Del Fabbro C."/>
            <person name="Alaux M."/>
            <person name="Di Gaspero G."/>
            <person name="Dumas V."/>
            <person name="Felice N."/>
            <person name="Paillard S."/>
            <person name="Juman I."/>
            <person name="Moroldo M."/>
            <person name="Scalabrin S."/>
            <person name="Canaguier A."/>
            <person name="Le Clainche I."/>
            <person name="Malacrida G."/>
            <person name="Durand E."/>
            <person name="Pesole G."/>
            <person name="Laucou V."/>
            <person name="Chatelet P."/>
            <person name="Merdinoglu D."/>
            <person name="Delledonne M."/>
            <person name="Pezzotti M."/>
            <person name="Lecharny A."/>
            <person name="Scarpelli C."/>
            <person name="Artiguenave F."/>
            <person name="Pe M.E."/>
            <person name="Valle G."/>
            <person name="Morgante M."/>
            <person name="Caboche M."/>
            <person name="Adam-Blondon A.-F."/>
            <person name="Weissenbach J."/>
            <person name="Quetier F."/>
            <person name="Wincker P."/>
        </authorList>
    </citation>
    <scope>NUCLEOTIDE SEQUENCE [LARGE SCALE GENOMIC DNA]</scope>
    <source>
        <strain evidence="2">cv. Pinot noir / PN40024</strain>
    </source>
</reference>
<dbReference type="Proteomes" id="UP000009183">
    <property type="component" value="Chromosome 14"/>
</dbReference>